<keyword evidence="1" id="KW-0137">Centromere</keyword>
<sequence>MEYLLDSYVFRYLPFTICQNTKKDIVSVVMKVVTIADWLCKTRHLQPSIENHPTLVISEFVYLMLFFLSFFCALRSGSRYVYTWIGIYLLAFFTESIKFIDESINVVFYSQTILTLMGMRIPLHLLCGIYHTLFYTSYIIVKRIHLQWWGEAAANGVLVLLLSLPLQVMGTKLLWWQWYDGDPRLVSTFYSVPLVVLAWYAMLGTSFNVSLYLFRKGFLRERYDWKRFIAEFLCVVGAALLALCFATLQYAIFFHIPHDIFRIHSAFSLAVLLIIYAAIALKALLSSKMEYDLYNTVKKDQLVEVRLNKKHIYVLAELSGIVAIHFLLHMLLAVFGTPENIVSEGIYQAIGPCDEVEQIFSPFGLILYRKKYFCVEQQQQKLFDFHCIPGGQLPAIVGSELLEYYAICGTSFEERTEYVAFIWIYCVTVLFIISYVTLSCLIKISKPTACSYTKIMQHNDHKYKFTSSKDLSSCEEKFKNDGILQSALGDIQLRYRSNVLSDSMLTAITRTQLCSRNGAALFGKYRARLLNASQVPVLNNISWMIGKEIVIIDRLLESDYEVSLPTDEEKEDISPKFKDQIQDDEERSSLNNSELSTSPLKYEFLTLSKLQAKNAPKVLIDEYYYSFAMKHFLFSSLKASEARSLAGTFITDGIPFDTETIPDPVIWILCDTSDYLHTCLLGLWKTNSGIATYHIRTLPQNHTGIFKFLEDYMKRFHNSYKASPETTYCMYDVIPKTVTTDQDNQNRISGFVEFHVSWTISNMNRCFDGILSKPLPSASVVAKISPGWLDERLPHLGLAAELELVLVLGRALRTGKMTWPKVDFDQMQEDEKLMKSALQSLFNQTSTFSRNKNLEENVALDVPNDFTEELWLILHYCHSNQSLTKALKYVFDALKTGYKNTLVLSNNRCTMARLLRDACTNDLLLPRLEGLTPVQIYLEMGLERLRRACMDEFLNREYFGSVAEINAVFDFCPRKEPQDQADAIFLFYNSLLVVNTCKQYLRLDRHHINIIARQVLGQYRKLNISPTTDDITEKMIEEMIFTLNSKLSFTDIFKPVHENRFPKIWKSEITVETTNKQGWIARCMILCSRTAWLSFIKNPEDKDTPSDKQSPNMENCVIESDNSKDSLSEKIICSSDEEKLKLNTALRHYEITIISGSFITPLAK</sequence>
<reference evidence="6" key="1">
    <citation type="submission" date="2013-10" db="EMBL/GenBank/DDBJ databases">
        <title>Genome sequencing of Onchocerca volvulus.</title>
        <authorList>
            <person name="Cotton J."/>
            <person name="Tsai J."/>
            <person name="Stanley E."/>
            <person name="Tracey A."/>
            <person name="Holroyd N."/>
            <person name="Lustigman S."/>
            <person name="Berriman M."/>
        </authorList>
    </citation>
    <scope>NUCLEOTIDE SEQUENCE</scope>
</reference>
<reference evidence="5" key="2">
    <citation type="submission" date="2022-06" db="UniProtKB">
        <authorList>
            <consortium name="EnsemblMetazoa"/>
        </authorList>
    </citation>
    <scope>IDENTIFICATION</scope>
</reference>
<organism evidence="5 6">
    <name type="scientific">Onchocerca volvulus</name>
    <dbReference type="NCBI Taxonomy" id="6282"/>
    <lineage>
        <taxon>Eukaryota</taxon>
        <taxon>Metazoa</taxon>
        <taxon>Ecdysozoa</taxon>
        <taxon>Nematoda</taxon>
        <taxon>Chromadorea</taxon>
        <taxon>Rhabditida</taxon>
        <taxon>Spirurina</taxon>
        <taxon>Spiruromorpha</taxon>
        <taxon>Filarioidea</taxon>
        <taxon>Onchocercidae</taxon>
        <taxon>Onchocerca</taxon>
    </lineage>
</organism>
<dbReference type="Proteomes" id="UP000024404">
    <property type="component" value="Unassembled WGS sequence"/>
</dbReference>
<name>A0A8R1TRE1_ONCVO</name>
<feature type="transmembrane region" description="Helical" evidence="3">
    <location>
        <begin position="121"/>
        <end position="141"/>
    </location>
</feature>
<comment type="function">
    <text evidence="1">Essential component of the mitotic checkpoint, which prevents cells from prematurely exiting mitosis. Required for the assembly of the dynein-dynactin and MAD1-MAD2 complexes onto kinetochores. Its function related to the spindle assembly machinery is proposed to depend on its association in the mitotic RZZ complex.</text>
</comment>
<comment type="similarity">
    <text evidence="1">Belongs to the ZWILCH family.</text>
</comment>
<keyword evidence="1" id="KW-0132">Cell division</keyword>
<proteinExistence type="inferred from homology"/>
<dbReference type="EMBL" id="CMVM020000076">
    <property type="status" value="NOT_ANNOTATED_CDS"/>
    <property type="molecule type" value="Genomic_DNA"/>
</dbReference>
<evidence type="ECO:0000313" key="6">
    <source>
        <dbReference type="Proteomes" id="UP000024404"/>
    </source>
</evidence>
<feature type="transmembrane region" description="Helical" evidence="3">
    <location>
        <begin position="265"/>
        <end position="285"/>
    </location>
</feature>
<evidence type="ECO:0000313" key="5">
    <source>
        <dbReference type="EnsemblMetazoa" id="OVOC2844.1"/>
    </source>
</evidence>
<dbReference type="EnsemblMetazoa" id="OVOC2844.1">
    <property type="protein sequence ID" value="OVOC2844.1"/>
    <property type="gene ID" value="WBGene00239653"/>
</dbReference>
<feature type="transmembrane region" description="Helical" evidence="3">
    <location>
        <begin position="148"/>
        <end position="168"/>
    </location>
</feature>
<feature type="transmembrane region" description="Helical" evidence="3">
    <location>
        <begin position="420"/>
        <end position="442"/>
    </location>
</feature>
<feature type="domain" description="DUF7802" evidence="4">
    <location>
        <begin position="1"/>
        <end position="437"/>
    </location>
</feature>
<dbReference type="InterPro" id="IPR018630">
    <property type="entry name" value="Zwilch"/>
</dbReference>
<evidence type="ECO:0000256" key="3">
    <source>
        <dbReference type="SAM" id="Phobius"/>
    </source>
</evidence>
<keyword evidence="1" id="KW-0131">Cell cycle</keyword>
<dbReference type="GO" id="GO:1990423">
    <property type="term" value="C:RZZ complex"/>
    <property type="evidence" value="ECO:0007669"/>
    <property type="project" value="UniProtKB-UniRule"/>
</dbReference>
<feature type="transmembrane region" description="Helical" evidence="3">
    <location>
        <begin position="81"/>
        <end position="101"/>
    </location>
</feature>
<dbReference type="Gene3D" id="1.10.287.1880">
    <property type="match status" value="1"/>
</dbReference>
<dbReference type="OMA" id="EYVAFIW"/>
<feature type="transmembrane region" description="Helical" evidence="3">
    <location>
        <begin position="232"/>
        <end position="253"/>
    </location>
</feature>
<feature type="compositionally biased region" description="Basic and acidic residues" evidence="2">
    <location>
        <begin position="572"/>
        <end position="581"/>
    </location>
</feature>
<keyword evidence="3" id="KW-0472">Membrane</keyword>
<feature type="region of interest" description="Disordered" evidence="2">
    <location>
        <begin position="566"/>
        <end position="594"/>
    </location>
</feature>
<dbReference type="GO" id="GO:0034501">
    <property type="term" value="P:protein localization to kinetochore"/>
    <property type="evidence" value="ECO:0007669"/>
    <property type="project" value="UniProtKB-UniRule"/>
</dbReference>
<feature type="region of interest" description="Disordered" evidence="2">
    <location>
        <begin position="1100"/>
        <end position="1121"/>
    </location>
</feature>
<evidence type="ECO:0000256" key="1">
    <source>
        <dbReference type="RuleBase" id="RU369076"/>
    </source>
</evidence>
<comment type="subunit">
    <text evidence="1">Component of the RZZ complex.</text>
</comment>
<dbReference type="GO" id="GO:0051301">
    <property type="term" value="P:cell division"/>
    <property type="evidence" value="ECO:0007669"/>
    <property type="project" value="UniProtKB-UniRule"/>
</dbReference>
<dbReference type="PANTHER" id="PTHR35982">
    <property type="entry name" value="AGAP005361-PA"/>
    <property type="match status" value="1"/>
</dbReference>
<dbReference type="PANTHER" id="PTHR35982:SF1">
    <property type="entry name" value="SPIROCYCLASE, AVEC FAMILY"/>
    <property type="match status" value="1"/>
</dbReference>
<keyword evidence="1" id="KW-0498">Mitosis</keyword>
<keyword evidence="3" id="KW-0812">Transmembrane</keyword>
<dbReference type="AlphaFoldDB" id="A0A8R1TRE1"/>
<evidence type="ECO:0000256" key="2">
    <source>
        <dbReference type="SAM" id="MobiDB-lite"/>
    </source>
</evidence>
<protein>
    <recommendedName>
        <fullName evidence="1">Protein zwilch</fullName>
    </recommendedName>
</protein>
<keyword evidence="1" id="KW-0158">Chromosome</keyword>
<feature type="transmembrane region" description="Helical" evidence="3">
    <location>
        <begin position="188"/>
        <end position="211"/>
    </location>
</feature>
<comment type="subcellular location">
    <subcellularLocation>
        <location evidence="1">Chromosome</location>
        <location evidence="1">Centromere</location>
        <location evidence="1">Kinetochore</location>
    </subcellularLocation>
</comment>
<keyword evidence="3" id="KW-1133">Transmembrane helix</keyword>
<dbReference type="Pfam" id="PF25085">
    <property type="entry name" value="DUF7802"/>
    <property type="match status" value="1"/>
</dbReference>
<keyword evidence="1" id="KW-0995">Kinetochore</keyword>
<evidence type="ECO:0000259" key="4">
    <source>
        <dbReference type="Pfam" id="PF25085"/>
    </source>
</evidence>
<dbReference type="GO" id="GO:0007094">
    <property type="term" value="P:mitotic spindle assembly checkpoint signaling"/>
    <property type="evidence" value="ECO:0007669"/>
    <property type="project" value="UniProtKB-UniRule"/>
</dbReference>
<keyword evidence="6" id="KW-1185">Reference proteome</keyword>
<dbReference type="InterPro" id="IPR056704">
    <property type="entry name" value="DUF7802"/>
</dbReference>
<dbReference type="Gene3D" id="1.20.58.730">
    <property type="match status" value="1"/>
</dbReference>
<feature type="transmembrane region" description="Helical" evidence="3">
    <location>
        <begin position="55"/>
        <end position="74"/>
    </location>
</feature>
<accession>A0A8R1TRE1</accession>
<dbReference type="Pfam" id="PF09817">
    <property type="entry name" value="Zwilch"/>
    <property type="match status" value="1"/>
</dbReference>